<dbReference type="Pfam" id="PF21913">
    <property type="entry name" value="ORC6_2nd"/>
    <property type="match status" value="1"/>
</dbReference>
<feature type="domain" description="ORC6 second cyclin-like" evidence="13">
    <location>
        <begin position="96"/>
        <end position="182"/>
    </location>
</feature>
<evidence type="ECO:0000256" key="1">
    <source>
        <dbReference type="ARBA" id="ARBA00004123"/>
    </source>
</evidence>
<dbReference type="PANTHER" id="PTHR13394:SF0">
    <property type="entry name" value="ORIGIN RECOGNITION COMPLEX SUBUNIT 6"/>
    <property type="match status" value="1"/>
</dbReference>
<keyword evidence="8" id="KW-0539">Nucleus</keyword>
<dbReference type="GO" id="GO:0005664">
    <property type="term" value="C:nuclear origin of replication recognition complex"/>
    <property type="evidence" value="ECO:0007669"/>
    <property type="project" value="InterPro"/>
</dbReference>
<dbReference type="InterPro" id="IPR054113">
    <property type="entry name" value="ORC6_cyclin-like_2nd"/>
</dbReference>
<evidence type="ECO:0000256" key="6">
    <source>
        <dbReference type="ARBA" id="ARBA00022843"/>
    </source>
</evidence>
<protein>
    <recommendedName>
        <fullName evidence="10">Origin recognition complex subunit 6</fullName>
    </recommendedName>
</protein>
<keyword evidence="5" id="KW-0235">DNA replication</keyword>
<evidence type="ECO:0000256" key="11">
    <source>
        <dbReference type="SAM" id="MobiDB-lite"/>
    </source>
</evidence>
<evidence type="ECO:0000313" key="14">
    <source>
        <dbReference type="EMBL" id="CAH2324305.1"/>
    </source>
</evidence>
<evidence type="ECO:0000259" key="12">
    <source>
        <dbReference type="Pfam" id="PF05460"/>
    </source>
</evidence>
<dbReference type="InterPro" id="IPR020529">
    <property type="entry name" value="ORC6_met/pln"/>
</dbReference>
<evidence type="ECO:0000256" key="7">
    <source>
        <dbReference type="ARBA" id="ARBA00023125"/>
    </source>
</evidence>
<evidence type="ECO:0000256" key="4">
    <source>
        <dbReference type="ARBA" id="ARBA00022553"/>
    </source>
</evidence>
<comment type="similarity">
    <text evidence="2">Belongs to the ORC6 family.</text>
</comment>
<dbReference type="InterPro" id="IPR008721">
    <property type="entry name" value="ORC6_cyclin_first"/>
</dbReference>
<feature type="compositionally biased region" description="Basic and acidic residues" evidence="11">
    <location>
        <begin position="219"/>
        <end position="235"/>
    </location>
</feature>
<keyword evidence="7" id="KW-0238">DNA-binding</keyword>
<reference evidence="14" key="1">
    <citation type="submission" date="2022-03" db="EMBL/GenBank/DDBJ databases">
        <authorList>
            <person name="Alioto T."/>
            <person name="Alioto T."/>
            <person name="Gomez Garrido J."/>
        </authorList>
    </citation>
    <scope>NUCLEOTIDE SEQUENCE</scope>
</reference>
<keyword evidence="3" id="KW-1017">Isopeptide bond</keyword>
<dbReference type="CDD" id="cd11583">
    <property type="entry name" value="Orc6_mid"/>
    <property type="match status" value="1"/>
</dbReference>
<dbReference type="AlphaFoldDB" id="A0AAD1WSA6"/>
<proteinExistence type="inferred from homology"/>
<evidence type="ECO:0000256" key="5">
    <source>
        <dbReference type="ARBA" id="ARBA00022705"/>
    </source>
</evidence>
<feature type="region of interest" description="Disordered" evidence="11">
    <location>
        <begin position="209"/>
        <end position="235"/>
    </location>
</feature>
<dbReference type="PANTHER" id="PTHR13394">
    <property type="entry name" value="ORIGIN RECOGNITION COMPLEX SUBUNIT 6"/>
    <property type="match status" value="1"/>
</dbReference>
<evidence type="ECO:0000313" key="15">
    <source>
        <dbReference type="Proteomes" id="UP001295444"/>
    </source>
</evidence>
<evidence type="ECO:0000256" key="10">
    <source>
        <dbReference type="ARBA" id="ARBA00069654"/>
    </source>
</evidence>
<dbReference type="GO" id="GO:0006270">
    <property type="term" value="P:DNA replication initiation"/>
    <property type="evidence" value="ECO:0007669"/>
    <property type="project" value="TreeGrafter"/>
</dbReference>
<organism evidence="14 15">
    <name type="scientific">Pelobates cultripes</name>
    <name type="common">Western spadefoot toad</name>
    <dbReference type="NCBI Taxonomy" id="61616"/>
    <lineage>
        <taxon>Eukaryota</taxon>
        <taxon>Metazoa</taxon>
        <taxon>Chordata</taxon>
        <taxon>Craniata</taxon>
        <taxon>Vertebrata</taxon>
        <taxon>Euteleostomi</taxon>
        <taxon>Amphibia</taxon>
        <taxon>Batrachia</taxon>
        <taxon>Anura</taxon>
        <taxon>Pelobatoidea</taxon>
        <taxon>Pelobatidae</taxon>
        <taxon>Pelobates</taxon>
    </lineage>
</organism>
<dbReference type="CDD" id="cd16075">
    <property type="entry name" value="ORC6_CTD"/>
    <property type="match status" value="1"/>
</dbReference>
<comment type="subcellular location">
    <subcellularLocation>
        <location evidence="1">Nucleus</location>
    </subcellularLocation>
</comment>
<sequence length="253" mass="28159">METDTLRRLATKLGVTSSKVLGKAEEYQRLSQLKCSGLAARATATSTVLICLQIAAASLNHPIDKEYLVTLSGLNKKTYLSCLKTYECLLGVDSKVGLRDLAVQHGCMEAINTASKILSRYESTLPQAQLEDLDLSKPLFITAALYSACRCMKLKVEKNKLISASGVKKGIFDRLCVQMEKIGLQICQENATVTKQPVKKQKTLLECIEHSPDEDEDELPHKKAHAESANKERDYEEWKRKILENASKAIQKD</sequence>
<keyword evidence="4" id="KW-0597">Phosphoprotein</keyword>
<name>A0AAD1WSA6_PELCU</name>
<comment type="subunit">
    <text evidence="9">Component of ORC, a complex composed of at least 6 subunits: ORC1, ORC2, ORC3, ORC4, ORC5 and ORC6. ORC is regulated in a cell-cycle dependent manner. It is sequentially assembled at the exit from anaphase of mitosis and disassembled as cells enter S phase. Interacts with DBF4.</text>
</comment>
<evidence type="ECO:0000256" key="9">
    <source>
        <dbReference type="ARBA" id="ARBA00062917"/>
    </source>
</evidence>
<dbReference type="FunFam" id="1.10.472.10:FF:000054">
    <property type="entry name" value="origin recognition complex subunit 6"/>
    <property type="match status" value="1"/>
</dbReference>
<evidence type="ECO:0000256" key="2">
    <source>
        <dbReference type="ARBA" id="ARBA00010840"/>
    </source>
</evidence>
<dbReference type="GO" id="GO:0003677">
    <property type="term" value="F:DNA binding"/>
    <property type="evidence" value="ECO:0007669"/>
    <property type="project" value="UniProtKB-KW"/>
</dbReference>
<dbReference type="EMBL" id="OW240923">
    <property type="protein sequence ID" value="CAH2324306.1"/>
    <property type="molecule type" value="Genomic_DNA"/>
</dbReference>
<gene>
    <name evidence="14" type="ORF">PECUL_23A038623</name>
</gene>
<evidence type="ECO:0000256" key="8">
    <source>
        <dbReference type="ARBA" id="ARBA00023242"/>
    </source>
</evidence>
<dbReference type="Gene3D" id="1.10.472.10">
    <property type="entry name" value="Cyclin-like"/>
    <property type="match status" value="1"/>
</dbReference>
<keyword evidence="15" id="KW-1185">Reference proteome</keyword>
<accession>A0AAD1WSA6</accession>
<evidence type="ECO:0000256" key="3">
    <source>
        <dbReference type="ARBA" id="ARBA00022499"/>
    </source>
</evidence>
<dbReference type="Proteomes" id="UP001295444">
    <property type="component" value="Chromosome 12"/>
</dbReference>
<evidence type="ECO:0000259" key="13">
    <source>
        <dbReference type="Pfam" id="PF21913"/>
    </source>
</evidence>
<dbReference type="Pfam" id="PF05460">
    <property type="entry name" value="ORC6"/>
    <property type="match status" value="1"/>
</dbReference>
<feature type="domain" description="ORC6 first cyclin-like" evidence="12">
    <location>
        <begin position="6"/>
        <end position="92"/>
    </location>
</feature>
<dbReference type="EMBL" id="OW240923">
    <property type="protein sequence ID" value="CAH2324305.1"/>
    <property type="molecule type" value="Genomic_DNA"/>
</dbReference>
<keyword evidence="6" id="KW-0832">Ubl conjugation</keyword>
<dbReference type="EMBL" id="OW240923">
    <property type="protein sequence ID" value="CAH2324307.1"/>
    <property type="molecule type" value="Genomic_DNA"/>
</dbReference>